<dbReference type="InterPro" id="IPR036259">
    <property type="entry name" value="MFS_trans_sf"/>
</dbReference>
<comment type="caution">
    <text evidence="8">The sequence shown here is derived from an EMBL/GenBank/DDBJ whole genome shotgun (WGS) entry which is preliminary data.</text>
</comment>
<feature type="transmembrane region" description="Helical" evidence="6">
    <location>
        <begin position="705"/>
        <end position="722"/>
    </location>
</feature>
<feature type="region of interest" description="Disordered" evidence="5">
    <location>
        <begin position="1"/>
        <end position="95"/>
    </location>
</feature>
<feature type="transmembrane region" description="Helical" evidence="6">
    <location>
        <begin position="483"/>
        <end position="502"/>
    </location>
</feature>
<evidence type="ECO:0000256" key="4">
    <source>
        <dbReference type="ARBA" id="ARBA00023136"/>
    </source>
</evidence>
<comment type="subcellular location">
    <subcellularLocation>
        <location evidence="1">Membrane</location>
        <topology evidence="1">Multi-pass membrane protein</topology>
    </subcellularLocation>
</comment>
<feature type="domain" description="Major facilitator superfamily (MFS) profile" evidence="7">
    <location>
        <begin position="418"/>
        <end position="818"/>
    </location>
</feature>
<dbReference type="Proteomes" id="UP000821837">
    <property type="component" value="Unassembled WGS sequence"/>
</dbReference>
<feature type="compositionally biased region" description="Polar residues" evidence="5">
    <location>
        <begin position="48"/>
        <end position="57"/>
    </location>
</feature>
<feature type="transmembrane region" description="Helical" evidence="6">
    <location>
        <begin position="508"/>
        <end position="530"/>
    </location>
</feature>
<feature type="transmembrane region" description="Helical" evidence="6">
    <location>
        <begin position="673"/>
        <end position="693"/>
    </location>
</feature>
<feature type="region of interest" description="Disordered" evidence="5">
    <location>
        <begin position="281"/>
        <end position="331"/>
    </location>
</feature>
<dbReference type="PANTHER" id="PTHR10924:SF4">
    <property type="entry name" value="GH15861P"/>
    <property type="match status" value="1"/>
</dbReference>
<feature type="transmembrane region" description="Helical" evidence="6">
    <location>
        <begin position="575"/>
        <end position="599"/>
    </location>
</feature>
<proteinExistence type="predicted"/>
<keyword evidence="4 6" id="KW-0472">Membrane</keyword>
<dbReference type="InterPro" id="IPR020846">
    <property type="entry name" value="MFS_dom"/>
</dbReference>
<keyword evidence="3 6" id="KW-1133">Transmembrane helix</keyword>
<feature type="transmembrane region" description="Helical" evidence="6">
    <location>
        <begin position="454"/>
        <end position="476"/>
    </location>
</feature>
<evidence type="ECO:0000259" key="7">
    <source>
        <dbReference type="PROSITE" id="PS50850"/>
    </source>
</evidence>
<dbReference type="GO" id="GO:0015232">
    <property type="term" value="F:heme transmembrane transporter activity"/>
    <property type="evidence" value="ECO:0007669"/>
    <property type="project" value="TreeGrafter"/>
</dbReference>
<dbReference type="GO" id="GO:0016020">
    <property type="term" value="C:membrane"/>
    <property type="evidence" value="ECO:0007669"/>
    <property type="project" value="UniProtKB-SubCell"/>
</dbReference>
<feature type="transmembrane region" description="Helical" evidence="6">
    <location>
        <begin position="542"/>
        <end position="563"/>
    </location>
</feature>
<dbReference type="VEuPathDB" id="VectorBase:RSAN_052817"/>
<dbReference type="Pfam" id="PF07690">
    <property type="entry name" value="MFS_1"/>
    <property type="match status" value="1"/>
</dbReference>
<dbReference type="InterPro" id="IPR011701">
    <property type="entry name" value="MFS"/>
</dbReference>
<feature type="region of interest" description="Disordered" evidence="5">
    <location>
        <begin position="167"/>
        <end position="198"/>
    </location>
</feature>
<protein>
    <recommendedName>
        <fullName evidence="7">Major facilitator superfamily (MFS) profile domain-containing protein</fullName>
    </recommendedName>
</protein>
<feature type="transmembrane region" description="Helical" evidence="6">
    <location>
        <begin position="794"/>
        <end position="815"/>
    </location>
</feature>
<dbReference type="InterPro" id="IPR049680">
    <property type="entry name" value="FLVCR1-2_SLC49-like"/>
</dbReference>
<accession>A0A9D4T1Y5</accession>
<dbReference type="GO" id="GO:0097037">
    <property type="term" value="P:heme export"/>
    <property type="evidence" value="ECO:0007669"/>
    <property type="project" value="TreeGrafter"/>
</dbReference>
<feature type="region of interest" description="Disordered" evidence="5">
    <location>
        <begin position="124"/>
        <end position="144"/>
    </location>
</feature>
<gene>
    <name evidence="8" type="ORF">HPB52_009098</name>
</gene>
<organism evidence="8 9">
    <name type="scientific">Rhipicephalus sanguineus</name>
    <name type="common">Brown dog tick</name>
    <name type="synonym">Ixodes sanguineus</name>
    <dbReference type="NCBI Taxonomy" id="34632"/>
    <lineage>
        <taxon>Eukaryota</taxon>
        <taxon>Metazoa</taxon>
        <taxon>Ecdysozoa</taxon>
        <taxon>Arthropoda</taxon>
        <taxon>Chelicerata</taxon>
        <taxon>Arachnida</taxon>
        <taxon>Acari</taxon>
        <taxon>Parasitiformes</taxon>
        <taxon>Ixodida</taxon>
        <taxon>Ixodoidea</taxon>
        <taxon>Ixodidae</taxon>
        <taxon>Rhipicephalinae</taxon>
        <taxon>Rhipicephalus</taxon>
        <taxon>Rhipicephalus</taxon>
    </lineage>
</organism>
<reference evidence="8" key="1">
    <citation type="journal article" date="2020" name="Cell">
        <title>Large-Scale Comparative Analyses of Tick Genomes Elucidate Their Genetic Diversity and Vector Capacities.</title>
        <authorList>
            <consortium name="Tick Genome and Microbiome Consortium (TIGMIC)"/>
            <person name="Jia N."/>
            <person name="Wang J."/>
            <person name="Shi W."/>
            <person name="Du L."/>
            <person name="Sun Y."/>
            <person name="Zhan W."/>
            <person name="Jiang J.F."/>
            <person name="Wang Q."/>
            <person name="Zhang B."/>
            <person name="Ji P."/>
            <person name="Bell-Sakyi L."/>
            <person name="Cui X.M."/>
            <person name="Yuan T.T."/>
            <person name="Jiang B.G."/>
            <person name="Yang W.F."/>
            <person name="Lam T.T."/>
            <person name="Chang Q.C."/>
            <person name="Ding S.J."/>
            <person name="Wang X.J."/>
            <person name="Zhu J.G."/>
            <person name="Ruan X.D."/>
            <person name="Zhao L."/>
            <person name="Wei J.T."/>
            <person name="Ye R.Z."/>
            <person name="Que T.C."/>
            <person name="Du C.H."/>
            <person name="Zhou Y.H."/>
            <person name="Cheng J.X."/>
            <person name="Dai P.F."/>
            <person name="Guo W.B."/>
            <person name="Han X.H."/>
            <person name="Huang E.J."/>
            <person name="Li L.F."/>
            <person name="Wei W."/>
            <person name="Gao Y.C."/>
            <person name="Liu J.Z."/>
            <person name="Shao H.Z."/>
            <person name="Wang X."/>
            <person name="Wang C.C."/>
            <person name="Yang T.C."/>
            <person name="Huo Q.B."/>
            <person name="Li W."/>
            <person name="Chen H.Y."/>
            <person name="Chen S.E."/>
            <person name="Zhou L.G."/>
            <person name="Ni X.B."/>
            <person name="Tian J.H."/>
            <person name="Sheng Y."/>
            <person name="Liu T."/>
            <person name="Pan Y.S."/>
            <person name="Xia L.Y."/>
            <person name="Li J."/>
            <person name="Zhao F."/>
            <person name="Cao W.C."/>
        </authorList>
    </citation>
    <scope>NUCLEOTIDE SEQUENCE</scope>
    <source>
        <strain evidence="8">Rsan-2018</strain>
    </source>
</reference>
<evidence type="ECO:0000256" key="1">
    <source>
        <dbReference type="ARBA" id="ARBA00004141"/>
    </source>
</evidence>
<reference evidence="8" key="2">
    <citation type="submission" date="2021-09" db="EMBL/GenBank/DDBJ databases">
        <authorList>
            <person name="Jia N."/>
            <person name="Wang J."/>
            <person name="Shi W."/>
            <person name="Du L."/>
            <person name="Sun Y."/>
            <person name="Zhan W."/>
            <person name="Jiang J."/>
            <person name="Wang Q."/>
            <person name="Zhang B."/>
            <person name="Ji P."/>
            <person name="Sakyi L.B."/>
            <person name="Cui X."/>
            <person name="Yuan T."/>
            <person name="Jiang B."/>
            <person name="Yang W."/>
            <person name="Lam T.T.-Y."/>
            <person name="Chang Q."/>
            <person name="Ding S."/>
            <person name="Wang X."/>
            <person name="Zhu J."/>
            <person name="Ruan X."/>
            <person name="Zhao L."/>
            <person name="Wei J."/>
            <person name="Que T."/>
            <person name="Du C."/>
            <person name="Cheng J."/>
            <person name="Dai P."/>
            <person name="Han X."/>
            <person name="Huang E."/>
            <person name="Gao Y."/>
            <person name="Liu J."/>
            <person name="Shao H."/>
            <person name="Ye R."/>
            <person name="Li L."/>
            <person name="Wei W."/>
            <person name="Wang X."/>
            <person name="Wang C."/>
            <person name="Huo Q."/>
            <person name="Li W."/>
            <person name="Guo W."/>
            <person name="Chen H."/>
            <person name="Chen S."/>
            <person name="Zhou L."/>
            <person name="Zhou L."/>
            <person name="Ni X."/>
            <person name="Tian J."/>
            <person name="Zhou Y."/>
            <person name="Sheng Y."/>
            <person name="Liu T."/>
            <person name="Pan Y."/>
            <person name="Xia L."/>
            <person name="Li J."/>
            <person name="Zhao F."/>
            <person name="Cao W."/>
        </authorList>
    </citation>
    <scope>NUCLEOTIDE SEQUENCE</scope>
    <source>
        <strain evidence="8">Rsan-2018</strain>
        <tissue evidence="8">Larvae</tissue>
    </source>
</reference>
<feature type="compositionally biased region" description="Polar residues" evidence="5">
    <location>
        <begin position="168"/>
        <end position="178"/>
    </location>
</feature>
<evidence type="ECO:0000313" key="8">
    <source>
        <dbReference type="EMBL" id="KAH7968505.1"/>
    </source>
</evidence>
<evidence type="ECO:0000256" key="3">
    <source>
        <dbReference type="ARBA" id="ARBA00022989"/>
    </source>
</evidence>
<keyword evidence="2 6" id="KW-0812">Transmembrane</keyword>
<dbReference type="PROSITE" id="PS50850">
    <property type="entry name" value="MFS"/>
    <property type="match status" value="1"/>
</dbReference>
<evidence type="ECO:0000256" key="5">
    <source>
        <dbReference type="SAM" id="MobiDB-lite"/>
    </source>
</evidence>
<dbReference type="GO" id="GO:0020037">
    <property type="term" value="F:heme binding"/>
    <property type="evidence" value="ECO:0007669"/>
    <property type="project" value="TreeGrafter"/>
</dbReference>
<feature type="region of interest" description="Disordered" evidence="5">
    <location>
        <begin position="211"/>
        <end position="237"/>
    </location>
</feature>
<dbReference type="PANTHER" id="PTHR10924">
    <property type="entry name" value="MAJOR FACILITATOR SUPERFAMILY PROTEIN-RELATED"/>
    <property type="match status" value="1"/>
</dbReference>
<dbReference type="SUPFAM" id="SSF103473">
    <property type="entry name" value="MFS general substrate transporter"/>
    <property type="match status" value="1"/>
</dbReference>
<sequence>MDPSAAKGNQPSREAKKVPPSLSGSSSDRGRETSSSSSDNLSSTGTSPTQRHGSPQSGRGRGTPAARAEGAAPQSAKVTARAAHRSPSSGSRVAFQVLGPEDLVAASRECLEGVLDELNISTLAATGRGSPDSETGALKASPSKTSLGHLDHRVCFGVTSVSEEKLSTSRMASPSTGATDAKYSGVRTPPKERPMTDEFDISVTEEVDFMLDEDDDSLDPEARARRRRSSAASGTSAISDELDAPIFAGRVKPPLGLLSATSTPPAEDQLAAAASQKVAGTKQDAAGARCNTGGSSVDEGKGSTLASPRREQLHSQGQGVHGSGSELHNERSVKTVLGIPEVKPELSTSLQRVDSAHDLLSSPVIGSISTEEGGASRGVRSIGSEEPGREMFSSRFTQSLSAVLRSAIVIATSRRFYMLAIYSATSLVNGFQWIEYAIIASVVQEYYGVSEVAVAWTSLVYHIGCVTLALPSSWILENMGLRVSVILGALGTSIGSCVKIFSVHPDRFVYVLVGQTFPAFSLAFIVGVPSRLASAWFKYEEVSTACSIGVLGSQVGIALGFFVPPYIVDPKNVQATLMTLCVIVAVASVACLLVTILAFEDKPENPPSFPEMLNRYAEKKPTFAEALCRLMKDRDFCLLLLSYGINTGAFYSISTLLNPVVMRYFPGEENFAGLLGVIIVVSGLLGSWAAGWVLDKTGKYKEVSVVTYAFSTLGLLVYTFVLSLRSRWLTGTACFFLGFFLAGYIPVGLQLGAEITYPLPEGTSACVLNMASESFGFVLILSSTNVLRKYGDRVSNLALSGMLLVGCICIVNLRAKLKRQLATLRVQRKRSASACGGLRASLRSPALAAPT</sequence>
<feature type="transmembrane region" description="Helical" evidence="6">
    <location>
        <begin position="728"/>
        <end position="751"/>
    </location>
</feature>
<feature type="compositionally biased region" description="Low complexity" evidence="5">
    <location>
        <begin position="23"/>
        <end position="47"/>
    </location>
</feature>
<dbReference type="Gene3D" id="1.20.1250.20">
    <property type="entry name" value="MFS general substrate transporter like domains"/>
    <property type="match status" value="2"/>
</dbReference>
<evidence type="ECO:0000313" key="9">
    <source>
        <dbReference type="Proteomes" id="UP000821837"/>
    </source>
</evidence>
<evidence type="ECO:0000256" key="2">
    <source>
        <dbReference type="ARBA" id="ARBA00022692"/>
    </source>
</evidence>
<name>A0A9D4T1Y5_RHISA</name>
<feature type="transmembrane region" description="Helical" evidence="6">
    <location>
        <begin position="416"/>
        <end position="434"/>
    </location>
</feature>
<keyword evidence="9" id="KW-1185">Reference proteome</keyword>
<evidence type="ECO:0000256" key="6">
    <source>
        <dbReference type="SAM" id="Phobius"/>
    </source>
</evidence>
<dbReference type="EMBL" id="JABSTV010001248">
    <property type="protein sequence ID" value="KAH7968505.1"/>
    <property type="molecule type" value="Genomic_DNA"/>
</dbReference>
<feature type="transmembrane region" description="Helical" evidence="6">
    <location>
        <begin position="636"/>
        <end position="653"/>
    </location>
</feature>
<dbReference type="AlphaFoldDB" id="A0A9D4T1Y5"/>